<keyword evidence="2" id="KW-0812">Transmembrane</keyword>
<feature type="transmembrane region" description="Helical" evidence="2">
    <location>
        <begin position="150"/>
        <end position="167"/>
    </location>
</feature>
<gene>
    <name evidence="4" type="ORF">ACFOZ4_12250</name>
</gene>
<accession>A0ABV8LLM2</accession>
<protein>
    <submittedName>
        <fullName evidence="4">DUF4352 domain-containing protein</fullName>
    </submittedName>
</protein>
<proteinExistence type="predicted"/>
<keyword evidence="5" id="KW-1185">Reference proteome</keyword>
<keyword evidence="3" id="KW-0732">Signal</keyword>
<evidence type="ECO:0000256" key="3">
    <source>
        <dbReference type="SAM" id="SignalP"/>
    </source>
</evidence>
<feature type="signal peptide" evidence="3">
    <location>
        <begin position="1"/>
        <end position="25"/>
    </location>
</feature>
<dbReference type="Proteomes" id="UP001595816">
    <property type="component" value="Unassembled WGS sequence"/>
</dbReference>
<feature type="compositionally biased region" description="Basic and acidic residues" evidence="1">
    <location>
        <begin position="178"/>
        <end position="199"/>
    </location>
</feature>
<reference evidence="5" key="1">
    <citation type="journal article" date="2019" name="Int. J. Syst. Evol. Microbiol.">
        <title>The Global Catalogue of Microorganisms (GCM) 10K type strain sequencing project: providing services to taxonomists for standard genome sequencing and annotation.</title>
        <authorList>
            <consortium name="The Broad Institute Genomics Platform"/>
            <consortium name="The Broad Institute Genome Sequencing Center for Infectious Disease"/>
            <person name="Wu L."/>
            <person name="Ma J."/>
        </authorList>
    </citation>
    <scope>NUCLEOTIDE SEQUENCE [LARGE SCALE GENOMIC DNA]</scope>
    <source>
        <strain evidence="5">CGMCC 4.7289</strain>
    </source>
</reference>
<organism evidence="4 5">
    <name type="scientific">Hamadaea flava</name>
    <dbReference type="NCBI Taxonomy" id="1742688"/>
    <lineage>
        <taxon>Bacteria</taxon>
        <taxon>Bacillati</taxon>
        <taxon>Actinomycetota</taxon>
        <taxon>Actinomycetes</taxon>
        <taxon>Micromonosporales</taxon>
        <taxon>Micromonosporaceae</taxon>
        <taxon>Hamadaea</taxon>
    </lineage>
</organism>
<dbReference type="EMBL" id="JBHSAY010000006">
    <property type="protein sequence ID" value="MFC4131376.1"/>
    <property type="molecule type" value="Genomic_DNA"/>
</dbReference>
<feature type="region of interest" description="Disordered" evidence="1">
    <location>
        <begin position="175"/>
        <end position="199"/>
    </location>
</feature>
<name>A0ABV8LLM2_9ACTN</name>
<evidence type="ECO:0000256" key="1">
    <source>
        <dbReference type="SAM" id="MobiDB-lite"/>
    </source>
</evidence>
<keyword evidence="2" id="KW-0472">Membrane</keyword>
<keyword evidence="2" id="KW-1133">Transmembrane helix</keyword>
<dbReference type="RefSeq" id="WP_253754852.1">
    <property type="nucleotide sequence ID" value="NZ_JAMZDZ010000001.1"/>
</dbReference>
<feature type="transmembrane region" description="Helical" evidence="2">
    <location>
        <begin position="205"/>
        <end position="228"/>
    </location>
</feature>
<evidence type="ECO:0000313" key="5">
    <source>
        <dbReference type="Proteomes" id="UP001595816"/>
    </source>
</evidence>
<sequence length="370" mass="38897">MTILTLGVAVAQALLPAAAPVSAPAAAVPDAPVQVALETQSAGANTVYQIVLTNTSALPMTTTVIQRMPDGTTSLVADGAKVDGDRVVWSAKVAPKAQTTLQSSGALPVPHASEPATACVNDAASGRLLDCAAADVVAVAGPEAPWWRRWLPFVALVAALGVLVWLGRRAWQRRAARPARETRPADEARTIREAQPERPSREPAWWVPVGLAAVAVIVVSAVALLVFVPRMAAAVENAQGVRAHAWNGPQSEAEVGQEASDGTAHFTIYSASCTKGKTTTCDVTLSIRAGDQPVQLYRTMQRLYTSDKTWVEPDPAAVLAANYGDPFTLAVPPGLERVMALRFSLPAGAQPDRLELHDGAFAGGIYLNLE</sequence>
<evidence type="ECO:0000313" key="4">
    <source>
        <dbReference type="EMBL" id="MFC4131376.1"/>
    </source>
</evidence>
<comment type="caution">
    <text evidence="4">The sequence shown here is derived from an EMBL/GenBank/DDBJ whole genome shotgun (WGS) entry which is preliminary data.</text>
</comment>
<evidence type="ECO:0000256" key="2">
    <source>
        <dbReference type="SAM" id="Phobius"/>
    </source>
</evidence>
<feature type="chain" id="PRO_5047420960" evidence="3">
    <location>
        <begin position="26"/>
        <end position="370"/>
    </location>
</feature>